<evidence type="ECO:0000256" key="3">
    <source>
        <dbReference type="ARBA" id="ARBA00022840"/>
    </source>
</evidence>
<dbReference type="Pfam" id="PF02237">
    <property type="entry name" value="BPL_C"/>
    <property type="match status" value="1"/>
</dbReference>
<dbReference type="SUPFAM" id="SSF50037">
    <property type="entry name" value="C-terminal domain of transcriptional repressors"/>
    <property type="match status" value="1"/>
</dbReference>
<dbReference type="PROSITE" id="PS51733">
    <property type="entry name" value="BPL_LPL_CATALYTIC"/>
    <property type="match status" value="1"/>
</dbReference>
<keyword evidence="4" id="KW-0092">Biotin</keyword>
<dbReference type="CDD" id="cd16442">
    <property type="entry name" value="BPL"/>
    <property type="match status" value="1"/>
</dbReference>
<dbReference type="InterPro" id="IPR008988">
    <property type="entry name" value="Transcriptional_repressor_C"/>
</dbReference>
<dbReference type="InterPro" id="IPR045864">
    <property type="entry name" value="aa-tRNA-synth_II/BPL/LPL"/>
</dbReference>
<evidence type="ECO:0000256" key="1">
    <source>
        <dbReference type="ARBA" id="ARBA00022598"/>
    </source>
</evidence>
<dbReference type="GO" id="GO:0005524">
    <property type="term" value="F:ATP binding"/>
    <property type="evidence" value="ECO:0007669"/>
    <property type="project" value="UniProtKB-KW"/>
</dbReference>
<keyword evidence="8" id="KW-1185">Reference proteome</keyword>
<feature type="domain" description="BPL/LPL catalytic" evidence="6">
    <location>
        <begin position="1"/>
        <end position="168"/>
    </location>
</feature>
<dbReference type="NCBIfam" id="TIGR00121">
    <property type="entry name" value="birA_ligase"/>
    <property type="match status" value="1"/>
</dbReference>
<evidence type="ECO:0000259" key="6">
    <source>
        <dbReference type="PROSITE" id="PS51733"/>
    </source>
</evidence>
<protein>
    <recommendedName>
        <fullName evidence="5">biotin--[biotin carboxyl-carrier protein] ligase</fullName>
        <ecNumber evidence="5">6.3.4.15</ecNumber>
    </recommendedName>
</protein>
<evidence type="ECO:0000313" key="7">
    <source>
        <dbReference type="EMBL" id="GBR73880.1"/>
    </source>
</evidence>
<name>A0A388TBR8_TERA1</name>
<dbReference type="GO" id="GO:0005737">
    <property type="term" value="C:cytoplasm"/>
    <property type="evidence" value="ECO:0007669"/>
    <property type="project" value="TreeGrafter"/>
</dbReference>
<dbReference type="Proteomes" id="UP000269352">
    <property type="component" value="Unassembled WGS sequence"/>
</dbReference>
<dbReference type="InterPro" id="IPR004408">
    <property type="entry name" value="Biotin_CoA_COase_ligase"/>
</dbReference>
<dbReference type="EMBL" id="BGZN01000023">
    <property type="protein sequence ID" value="GBR73880.1"/>
    <property type="molecule type" value="Genomic_DNA"/>
</dbReference>
<dbReference type="EC" id="6.3.4.15" evidence="5"/>
<proteinExistence type="predicted"/>
<dbReference type="Gene3D" id="3.30.930.10">
    <property type="entry name" value="Bira Bifunctional Protein, Domain 2"/>
    <property type="match status" value="1"/>
</dbReference>
<dbReference type="AlphaFoldDB" id="A0A388TBR8"/>
<dbReference type="PANTHER" id="PTHR12835:SF5">
    <property type="entry name" value="BIOTIN--PROTEIN LIGASE"/>
    <property type="match status" value="1"/>
</dbReference>
<keyword evidence="2" id="KW-0547">Nucleotide-binding</keyword>
<evidence type="ECO:0000256" key="5">
    <source>
        <dbReference type="ARBA" id="ARBA00024227"/>
    </source>
</evidence>
<dbReference type="GO" id="GO:0004077">
    <property type="term" value="F:biotin--[biotin carboxyl-carrier protein] ligase activity"/>
    <property type="evidence" value="ECO:0007669"/>
    <property type="project" value="UniProtKB-EC"/>
</dbReference>
<dbReference type="PANTHER" id="PTHR12835">
    <property type="entry name" value="BIOTIN PROTEIN LIGASE"/>
    <property type="match status" value="1"/>
</dbReference>
<evidence type="ECO:0000256" key="4">
    <source>
        <dbReference type="ARBA" id="ARBA00023267"/>
    </source>
</evidence>
<evidence type="ECO:0000256" key="2">
    <source>
        <dbReference type="ARBA" id="ARBA00022741"/>
    </source>
</evidence>
<dbReference type="InterPro" id="IPR003142">
    <property type="entry name" value="BPL_C"/>
</dbReference>
<sequence length="231" mass="25437">MQILWLDTVDSTNKYALAHLDTLADCAVIAAEEQTAGRGRLNRNWVSPRGENIYCSIVLKEQKSNPLLTVLAALAAAQTVRRRGLAARIKWPNDVLVNEKKICGVLAESNAKGLVIGIGVNINMSAGNLAALDRPATSLQAETGQIHDREKFLRELLENFFAFYEQARREGFAKLAEIWQNELDLTGKRVKIQTVQQEFYGTVIQIDKEGALLVATAQGVEKVLAGDVHVV</sequence>
<dbReference type="InterPro" id="IPR004143">
    <property type="entry name" value="BPL_LPL_catalytic"/>
</dbReference>
<keyword evidence="1 7" id="KW-0436">Ligase</keyword>
<gene>
    <name evidence="7" type="primary">birA</name>
    <name evidence="7" type="ORF">NO1_1152</name>
</gene>
<accession>A0A388TBR8</accession>
<evidence type="ECO:0000313" key="8">
    <source>
        <dbReference type="Proteomes" id="UP000269352"/>
    </source>
</evidence>
<dbReference type="SUPFAM" id="SSF55681">
    <property type="entry name" value="Class II aaRS and biotin synthetases"/>
    <property type="match status" value="1"/>
</dbReference>
<dbReference type="Pfam" id="PF03099">
    <property type="entry name" value="BPL_LplA_LipB"/>
    <property type="match status" value="1"/>
</dbReference>
<organism evidence="7 8">
    <name type="scientific">Termititenax aidoneus</name>
    <dbReference type="NCBI Taxonomy" id="2218524"/>
    <lineage>
        <taxon>Bacteria</taxon>
        <taxon>Bacillati</taxon>
        <taxon>Candidatus Margulisiibacteriota</taxon>
        <taxon>Candidatus Termititenacia</taxon>
        <taxon>Candidatus Termititenacales</taxon>
        <taxon>Candidatus Termititenacaceae</taxon>
        <taxon>Candidatus Termititenax</taxon>
    </lineage>
</organism>
<comment type="caution">
    <text evidence="7">The sequence shown here is derived from an EMBL/GenBank/DDBJ whole genome shotgun (WGS) entry which is preliminary data.</text>
</comment>
<reference evidence="7 8" key="1">
    <citation type="journal article" date="2019" name="ISME J.">
        <title>Genome analyses of uncultured TG2/ZB3 bacteria in 'Margulisbacteria' specifically attached to ectosymbiotic spirochetes of protists in the termite gut.</title>
        <authorList>
            <person name="Utami Y.D."/>
            <person name="Kuwahara H."/>
            <person name="Igai K."/>
            <person name="Murakami T."/>
            <person name="Sugaya K."/>
            <person name="Morikawa T."/>
            <person name="Nagura Y."/>
            <person name="Yuki M."/>
            <person name="Deevong P."/>
            <person name="Inoue T."/>
            <person name="Kihara K."/>
            <person name="Lo N."/>
            <person name="Yamada A."/>
            <person name="Ohkuma M."/>
            <person name="Hongoh Y."/>
        </authorList>
    </citation>
    <scope>NUCLEOTIDE SEQUENCE [LARGE SCALE GENOMIC DNA]</scope>
    <source>
        <strain evidence="7">NkOx7-01</strain>
    </source>
</reference>
<dbReference type="Gene3D" id="2.30.30.100">
    <property type="match status" value="1"/>
</dbReference>
<keyword evidence="3" id="KW-0067">ATP-binding</keyword>